<gene>
    <name evidence="2" type="ORF">CWE10_17085</name>
</gene>
<dbReference type="Proteomes" id="UP000732377">
    <property type="component" value="Unassembled WGS sequence"/>
</dbReference>
<comment type="caution">
    <text evidence="2">The sequence shown here is derived from an EMBL/GenBank/DDBJ whole genome shotgun (WGS) entry which is preliminary data.</text>
</comment>
<proteinExistence type="predicted"/>
<evidence type="ECO:0000313" key="2">
    <source>
        <dbReference type="EMBL" id="MBY6277871.1"/>
    </source>
</evidence>
<organism evidence="2 3">
    <name type="scientific">Symbiobacterium thermophilum</name>
    <dbReference type="NCBI Taxonomy" id="2734"/>
    <lineage>
        <taxon>Bacteria</taxon>
        <taxon>Bacillati</taxon>
        <taxon>Bacillota</taxon>
        <taxon>Clostridia</taxon>
        <taxon>Eubacteriales</taxon>
        <taxon>Symbiobacteriaceae</taxon>
        <taxon>Symbiobacterium</taxon>
    </lineage>
</organism>
<dbReference type="AlphaFoldDB" id="A0A953ICU3"/>
<evidence type="ECO:0008006" key="4">
    <source>
        <dbReference type="Google" id="ProtNLM"/>
    </source>
</evidence>
<accession>A0A953ICU3</accession>
<feature type="region of interest" description="Disordered" evidence="1">
    <location>
        <begin position="1"/>
        <end position="32"/>
    </location>
</feature>
<sequence length="149" mass="16239">MIQRPGLRATTRAGTGAEPTAAAAAERLRRRPDARQILLPRRGHGSRRPAQTKFWPPDPYDQTCAEVLSMRIAVQDGLENVKQALRAEGYQVTRLTPGSMEGVGAAVVTGLSNNFMGIHDTDGNLFPVIDATGKTVEEIVRQVKERGLH</sequence>
<dbReference type="Pfam" id="PF03698">
    <property type="entry name" value="UPF0180"/>
    <property type="match status" value="1"/>
</dbReference>
<dbReference type="InterPro" id="IPR005370">
    <property type="entry name" value="UPF0180"/>
</dbReference>
<evidence type="ECO:0000256" key="1">
    <source>
        <dbReference type="SAM" id="MobiDB-lite"/>
    </source>
</evidence>
<feature type="compositionally biased region" description="Low complexity" evidence="1">
    <location>
        <begin position="1"/>
        <end position="25"/>
    </location>
</feature>
<dbReference type="EMBL" id="PIUK01000267">
    <property type="protein sequence ID" value="MBY6277871.1"/>
    <property type="molecule type" value="Genomic_DNA"/>
</dbReference>
<evidence type="ECO:0000313" key="3">
    <source>
        <dbReference type="Proteomes" id="UP000732377"/>
    </source>
</evidence>
<reference evidence="2" key="1">
    <citation type="submission" date="2017-11" db="EMBL/GenBank/DDBJ databases">
        <title>Three new genomes from thermophilic consortium.</title>
        <authorList>
            <person name="Quaggio R."/>
            <person name="Amgarten D."/>
            <person name="Setubal J.C."/>
        </authorList>
    </citation>
    <scope>NUCLEOTIDE SEQUENCE</scope>
    <source>
        <strain evidence="2">ZCTH01-B2</strain>
    </source>
</reference>
<name>A0A953ICU3_SYMTR</name>
<protein>
    <recommendedName>
        <fullName evidence="4">YkuS family protein</fullName>
    </recommendedName>
</protein>